<protein>
    <submittedName>
        <fullName evidence="2">C-type lectin domain-containing protein</fullName>
    </submittedName>
</protein>
<name>A0AC34FKQ1_9BILA</name>
<sequence length="298" mass="33337">MLYFIFLFLLIQNVGADCLPNETEWHSHCYSFYNISKGFADAELKCNQHGGHLASIHDGFTNALLAQEAKQKLLNSTEANFWIGATTLIELKSWNWTDGTNFDFNQWNKGEPQNISSSSCSAVSVAEGYWTTQDCFMSKSFVCETPNFFTATLLPTTPSSYPLNGNCSMGWFYIPQAHACYGANGGNHYLSWNAAQNYCESIGATLPSIHSFAEVQYLYSLISAFWRNLWTGIFSVDGGKIWKNADGTPADFLKYGTWCEGHPFKNVSGERCAAIFRPCYVDFDCTSTIFDATCKKSL</sequence>
<dbReference type="WBParaSite" id="ES5_v2.g17819.t1">
    <property type="protein sequence ID" value="ES5_v2.g17819.t1"/>
    <property type="gene ID" value="ES5_v2.g17819"/>
</dbReference>
<evidence type="ECO:0000313" key="1">
    <source>
        <dbReference type="Proteomes" id="UP000887579"/>
    </source>
</evidence>
<accession>A0AC34FKQ1</accession>
<evidence type="ECO:0000313" key="2">
    <source>
        <dbReference type="WBParaSite" id="ES5_v2.g17819.t1"/>
    </source>
</evidence>
<proteinExistence type="predicted"/>
<dbReference type="Proteomes" id="UP000887579">
    <property type="component" value="Unplaced"/>
</dbReference>
<organism evidence="1 2">
    <name type="scientific">Panagrolaimus sp. ES5</name>
    <dbReference type="NCBI Taxonomy" id="591445"/>
    <lineage>
        <taxon>Eukaryota</taxon>
        <taxon>Metazoa</taxon>
        <taxon>Ecdysozoa</taxon>
        <taxon>Nematoda</taxon>
        <taxon>Chromadorea</taxon>
        <taxon>Rhabditida</taxon>
        <taxon>Tylenchina</taxon>
        <taxon>Panagrolaimomorpha</taxon>
        <taxon>Panagrolaimoidea</taxon>
        <taxon>Panagrolaimidae</taxon>
        <taxon>Panagrolaimus</taxon>
    </lineage>
</organism>
<reference evidence="2" key="1">
    <citation type="submission" date="2022-11" db="UniProtKB">
        <authorList>
            <consortium name="WormBaseParasite"/>
        </authorList>
    </citation>
    <scope>IDENTIFICATION</scope>
</reference>